<dbReference type="Gene3D" id="2.60.120.260">
    <property type="entry name" value="Galactose-binding domain-like"/>
    <property type="match status" value="1"/>
</dbReference>
<evidence type="ECO:0000313" key="3">
    <source>
        <dbReference type="EMBL" id="KRX01509.1"/>
    </source>
</evidence>
<keyword evidence="4" id="KW-1185">Reference proteome</keyword>
<evidence type="ECO:0000256" key="1">
    <source>
        <dbReference type="SAM" id="Coils"/>
    </source>
</evidence>
<comment type="caution">
    <text evidence="3">The sequence shown here is derived from an EMBL/GenBank/DDBJ whole genome shotgun (WGS) entry which is preliminary data.</text>
</comment>
<protein>
    <submittedName>
        <fullName evidence="3">Galactose-binding domain protein</fullName>
    </submittedName>
</protein>
<organism evidence="3 4">
    <name type="scientific">Pseudocohnilembus persalinus</name>
    <name type="common">Ciliate</name>
    <dbReference type="NCBI Taxonomy" id="266149"/>
    <lineage>
        <taxon>Eukaryota</taxon>
        <taxon>Sar</taxon>
        <taxon>Alveolata</taxon>
        <taxon>Ciliophora</taxon>
        <taxon>Intramacronucleata</taxon>
        <taxon>Oligohymenophorea</taxon>
        <taxon>Scuticociliatia</taxon>
        <taxon>Philasterida</taxon>
        <taxon>Pseudocohnilembidae</taxon>
        <taxon>Pseudocohnilembus</taxon>
    </lineage>
</organism>
<name>A0A0V0QHG8_PSEPJ</name>
<dbReference type="SUPFAM" id="SSF49785">
    <property type="entry name" value="Galactose-binding domain-like"/>
    <property type="match status" value="1"/>
</dbReference>
<sequence length="510" mass="59356">MNSNQLTLPFCYQLNQGIWNNKKTKIEEINENSNTQQLNDTYDEDNDMEVIYDIWLTNQGMPQHVTIDLTELQTRPKHFKCIGFYFWHDYNTNPSIIEVQLSTDNSTFITWISIKLAQQTGSQFIAIDPISSRYTHMKLIVKETYGGAKTYINQVFLLGDIPSNLKGKEFAQNINNKSLILNNGNNNFNMDESQLPTCQSQVFNMQTNANNNTNNTNHYTNTTISKNNGSTNNLNQLNNLLQQNLNTQLSQVIPTEQDERKPISNKKNIPKPNSQINQNYTYNTNQNLSSNGLNQKGVNLADHQVLNQKLEAMSNEKLTRTEKEVLSLQENNNNLKKQLDQAYQKIQKLEDENLQLKKMIQNVQINNNNSNRNEIFGDQQLNQYDSTQNSNYKQGQNLLKNFNQILDSNIQNKEYEQEQHRKQLSQNTEKYIDNFFKQGNINNEAKNLFEGVNINDEGQLNQKINQFLDKKLESIQQYIAQSMSKKMQIMESQLKERIKVKLIQILVYYK</sequence>
<accession>A0A0V0QHG8</accession>
<dbReference type="OrthoDB" id="313433at2759"/>
<dbReference type="EMBL" id="LDAU01000170">
    <property type="protein sequence ID" value="KRX01509.1"/>
    <property type="molecule type" value="Genomic_DNA"/>
</dbReference>
<gene>
    <name evidence="3" type="ORF">PPERSA_01412</name>
</gene>
<dbReference type="InterPro" id="IPR008979">
    <property type="entry name" value="Galactose-bd-like_sf"/>
</dbReference>
<feature type="compositionally biased region" description="Low complexity" evidence="2">
    <location>
        <begin position="265"/>
        <end position="276"/>
    </location>
</feature>
<feature type="coiled-coil region" evidence="1">
    <location>
        <begin position="318"/>
        <end position="366"/>
    </location>
</feature>
<dbReference type="InParanoid" id="A0A0V0QHG8"/>
<dbReference type="PANTHER" id="PTHR40682">
    <property type="entry name" value="F5/8 TYPE C DOMAIN CONTAINING PROTEIN"/>
    <property type="match status" value="1"/>
</dbReference>
<proteinExistence type="predicted"/>
<keyword evidence="1" id="KW-0175">Coiled coil</keyword>
<evidence type="ECO:0000313" key="4">
    <source>
        <dbReference type="Proteomes" id="UP000054937"/>
    </source>
</evidence>
<reference evidence="3 4" key="1">
    <citation type="journal article" date="2015" name="Sci. Rep.">
        <title>Genome of the facultative scuticociliatosis pathogen Pseudocohnilembus persalinus provides insight into its virulence through horizontal gene transfer.</title>
        <authorList>
            <person name="Xiong J."/>
            <person name="Wang G."/>
            <person name="Cheng J."/>
            <person name="Tian M."/>
            <person name="Pan X."/>
            <person name="Warren A."/>
            <person name="Jiang C."/>
            <person name="Yuan D."/>
            <person name="Miao W."/>
        </authorList>
    </citation>
    <scope>NUCLEOTIDE SEQUENCE [LARGE SCALE GENOMIC DNA]</scope>
    <source>
        <strain evidence="3">36N120E</strain>
    </source>
</reference>
<dbReference type="AlphaFoldDB" id="A0A0V0QHG8"/>
<dbReference type="PANTHER" id="PTHR40682:SF1">
    <property type="entry name" value="CHROMOSOME UNDETERMINED SCAFFOLD_48, WHOLE GENOME SHOTGUN SEQUENCE"/>
    <property type="match status" value="1"/>
</dbReference>
<feature type="region of interest" description="Disordered" evidence="2">
    <location>
        <begin position="255"/>
        <end position="276"/>
    </location>
</feature>
<dbReference type="Proteomes" id="UP000054937">
    <property type="component" value="Unassembled WGS sequence"/>
</dbReference>
<evidence type="ECO:0000256" key="2">
    <source>
        <dbReference type="SAM" id="MobiDB-lite"/>
    </source>
</evidence>